<dbReference type="OrthoDB" id="5843397at2759"/>
<reference evidence="11 12" key="1">
    <citation type="journal article" date="2013" name="Proc. Natl. Acad. Sci. U.S.A.">
        <title>The king cobra genome reveals dynamic gene evolution and adaptation in the snake venom system.</title>
        <authorList>
            <person name="Vonk F.J."/>
            <person name="Casewell N.R."/>
            <person name="Henkel C.V."/>
            <person name="Heimberg A.M."/>
            <person name="Jansen H.J."/>
            <person name="McCleary R.J."/>
            <person name="Kerkkamp H.M."/>
            <person name="Vos R.A."/>
            <person name="Guerreiro I."/>
            <person name="Calvete J.J."/>
            <person name="Wuster W."/>
            <person name="Woods A.E."/>
            <person name="Logan J.M."/>
            <person name="Harrison R.A."/>
            <person name="Castoe T.A."/>
            <person name="de Koning A.P."/>
            <person name="Pollock D.D."/>
            <person name="Yandell M."/>
            <person name="Calderon D."/>
            <person name="Renjifo C."/>
            <person name="Currier R.B."/>
            <person name="Salgado D."/>
            <person name="Pla D."/>
            <person name="Sanz L."/>
            <person name="Hyder A.S."/>
            <person name="Ribeiro J.M."/>
            <person name="Arntzen J.W."/>
            <person name="van den Thillart G.E."/>
            <person name="Boetzer M."/>
            <person name="Pirovano W."/>
            <person name="Dirks R.P."/>
            <person name="Spaink H.P."/>
            <person name="Duboule D."/>
            <person name="McGlinn E."/>
            <person name="Kini R.M."/>
            <person name="Richardson M.K."/>
        </authorList>
    </citation>
    <scope>NUCLEOTIDE SEQUENCE</scope>
    <source>
        <tissue evidence="11">Blood</tissue>
    </source>
</reference>
<keyword evidence="4" id="KW-0677">Repeat</keyword>
<dbReference type="AlphaFoldDB" id="V8NZH3"/>
<name>V8NZH3_OPHHA</name>
<keyword evidence="7" id="KW-0472">Membrane</keyword>
<keyword evidence="5" id="KW-0130">Cell adhesion</keyword>
<evidence type="ECO:0000313" key="12">
    <source>
        <dbReference type="Proteomes" id="UP000018936"/>
    </source>
</evidence>
<dbReference type="GO" id="GO:0005178">
    <property type="term" value="F:integrin binding"/>
    <property type="evidence" value="ECO:0007669"/>
    <property type="project" value="InterPro"/>
</dbReference>
<keyword evidence="6" id="KW-1133">Transmembrane helix</keyword>
<comment type="caution">
    <text evidence="11">The sequence shown here is derived from an EMBL/GenBank/DDBJ whole genome shotgun (WGS) entry which is preliminary data.</text>
</comment>
<dbReference type="PRINTS" id="PR01472">
    <property type="entry name" value="ICAMVCAM1"/>
</dbReference>
<evidence type="ECO:0000256" key="3">
    <source>
        <dbReference type="ARBA" id="ARBA00022729"/>
    </source>
</evidence>
<keyword evidence="9" id="KW-0325">Glycoprotein</keyword>
<protein>
    <submittedName>
        <fullName evidence="11">Intercellular adhesion molecule 5</fullName>
    </submittedName>
</protein>
<dbReference type="GO" id="GO:0005886">
    <property type="term" value="C:plasma membrane"/>
    <property type="evidence" value="ECO:0007669"/>
    <property type="project" value="TreeGrafter"/>
</dbReference>
<accession>V8NZH3</accession>
<evidence type="ECO:0000256" key="9">
    <source>
        <dbReference type="ARBA" id="ARBA00023180"/>
    </source>
</evidence>
<dbReference type="InterPro" id="IPR013783">
    <property type="entry name" value="Ig-like_fold"/>
</dbReference>
<gene>
    <name evidence="11" type="primary">ICAM5</name>
    <name evidence="11" type="ORF">L345_07152</name>
</gene>
<dbReference type="PANTHER" id="PTHR13771">
    <property type="entry name" value="INTERCELLULAR ADHESION MOLECULE"/>
    <property type="match status" value="1"/>
</dbReference>
<evidence type="ECO:0000256" key="4">
    <source>
        <dbReference type="ARBA" id="ARBA00022737"/>
    </source>
</evidence>
<dbReference type="Gene3D" id="2.60.40.10">
    <property type="entry name" value="Immunoglobulins"/>
    <property type="match status" value="1"/>
</dbReference>
<evidence type="ECO:0000313" key="11">
    <source>
        <dbReference type="EMBL" id="ETE67058.1"/>
    </source>
</evidence>
<evidence type="ECO:0000256" key="7">
    <source>
        <dbReference type="ARBA" id="ARBA00023136"/>
    </source>
</evidence>
<organism evidence="11 12">
    <name type="scientific">Ophiophagus hannah</name>
    <name type="common">King cobra</name>
    <name type="synonym">Naja hannah</name>
    <dbReference type="NCBI Taxonomy" id="8665"/>
    <lineage>
        <taxon>Eukaryota</taxon>
        <taxon>Metazoa</taxon>
        <taxon>Chordata</taxon>
        <taxon>Craniata</taxon>
        <taxon>Vertebrata</taxon>
        <taxon>Euteleostomi</taxon>
        <taxon>Lepidosauria</taxon>
        <taxon>Squamata</taxon>
        <taxon>Bifurcata</taxon>
        <taxon>Unidentata</taxon>
        <taxon>Episquamata</taxon>
        <taxon>Toxicofera</taxon>
        <taxon>Serpentes</taxon>
        <taxon>Colubroidea</taxon>
        <taxon>Elapidae</taxon>
        <taxon>Elapinae</taxon>
        <taxon>Ophiophagus</taxon>
    </lineage>
</organism>
<evidence type="ECO:0000256" key="5">
    <source>
        <dbReference type="ARBA" id="ARBA00022889"/>
    </source>
</evidence>
<dbReference type="InterPro" id="IPR003987">
    <property type="entry name" value="ICAM_VCAM_N"/>
</dbReference>
<dbReference type="Proteomes" id="UP000018936">
    <property type="component" value="Unassembled WGS sequence"/>
</dbReference>
<dbReference type="InterPro" id="IPR047012">
    <property type="entry name" value="ICAM_VCAM"/>
</dbReference>
<comment type="subcellular location">
    <subcellularLocation>
        <location evidence="1">Membrane</location>
        <topology evidence="1">Single-pass type I membrane protein</topology>
    </subcellularLocation>
</comment>
<evidence type="ECO:0000256" key="1">
    <source>
        <dbReference type="ARBA" id="ARBA00004479"/>
    </source>
</evidence>
<keyword evidence="3" id="KW-0732">Signal</keyword>
<proteinExistence type="predicted"/>
<dbReference type="PANTHER" id="PTHR13771:SF9">
    <property type="entry name" value="INTERCELLULAR ADHESION MOLECULE 5"/>
    <property type="match status" value="1"/>
</dbReference>
<evidence type="ECO:0000256" key="8">
    <source>
        <dbReference type="ARBA" id="ARBA00023157"/>
    </source>
</evidence>
<keyword evidence="12" id="KW-1185">Reference proteome</keyword>
<evidence type="ECO:0000256" key="10">
    <source>
        <dbReference type="ARBA" id="ARBA00023319"/>
    </source>
</evidence>
<dbReference type="InterPro" id="IPR036179">
    <property type="entry name" value="Ig-like_dom_sf"/>
</dbReference>
<dbReference type="SUPFAM" id="SSF48726">
    <property type="entry name" value="Immunoglobulin"/>
    <property type="match status" value="1"/>
</dbReference>
<keyword evidence="10" id="KW-0393">Immunoglobulin domain</keyword>
<feature type="non-terminal residue" evidence="11">
    <location>
        <position position="1"/>
    </location>
</feature>
<evidence type="ECO:0000256" key="2">
    <source>
        <dbReference type="ARBA" id="ARBA00022692"/>
    </source>
</evidence>
<sequence>MEVGKQYNLTCRVFGVAPIRDLTMTLLKGEEQLLVKTFKDHTDPQAGTVVVNHHIIAQKDDHSKTITCQTSLDLGPKGPLLENTSHNISLQILGEIPSIAPRIGSPGAPILLCYEDNCSSQRSSQPGLGFYRFCPVL</sequence>
<evidence type="ECO:0000256" key="6">
    <source>
        <dbReference type="ARBA" id="ARBA00022989"/>
    </source>
</evidence>
<dbReference type="EMBL" id="AZIM01001397">
    <property type="protein sequence ID" value="ETE67058.1"/>
    <property type="molecule type" value="Genomic_DNA"/>
</dbReference>
<keyword evidence="2" id="KW-0812">Transmembrane</keyword>
<dbReference type="GO" id="GO:0098609">
    <property type="term" value="P:cell-cell adhesion"/>
    <property type="evidence" value="ECO:0007669"/>
    <property type="project" value="InterPro"/>
</dbReference>
<keyword evidence="8" id="KW-1015">Disulfide bond</keyword>